<dbReference type="PANTHER" id="PTHR30004:SF3">
    <property type="entry name" value="4-HYDROXYTHREONINE-4-PHOSPHATE DEHYDROGENASE 2-RELATED"/>
    <property type="match status" value="1"/>
</dbReference>
<proteinExistence type="predicted"/>
<protein>
    <submittedName>
        <fullName evidence="4">Putative 4-hydroxythreonine-4-phosphate dehydrogenase protein</fullName>
    </submittedName>
</protein>
<dbReference type="GO" id="GO:0046872">
    <property type="term" value="F:metal ion binding"/>
    <property type="evidence" value="ECO:0007669"/>
    <property type="project" value="UniProtKB-KW"/>
</dbReference>
<dbReference type="PANTHER" id="PTHR30004">
    <property type="entry name" value="4-HYDROXYTHREONINE-4-PHOSPHATE DEHYDROGENASE"/>
    <property type="match status" value="1"/>
</dbReference>
<evidence type="ECO:0000256" key="3">
    <source>
        <dbReference type="ARBA" id="ARBA00023027"/>
    </source>
</evidence>
<accession>R8BLN7</accession>
<evidence type="ECO:0000256" key="2">
    <source>
        <dbReference type="ARBA" id="ARBA00023002"/>
    </source>
</evidence>
<evidence type="ECO:0000313" key="4">
    <source>
        <dbReference type="EMBL" id="EOO00190.1"/>
    </source>
</evidence>
<dbReference type="GO" id="GO:0051287">
    <property type="term" value="F:NAD binding"/>
    <property type="evidence" value="ECO:0007669"/>
    <property type="project" value="InterPro"/>
</dbReference>
<dbReference type="RefSeq" id="XP_007915013.1">
    <property type="nucleotide sequence ID" value="XM_007916822.1"/>
</dbReference>
<evidence type="ECO:0000256" key="1">
    <source>
        <dbReference type="ARBA" id="ARBA00022723"/>
    </source>
</evidence>
<dbReference type="SUPFAM" id="SSF53659">
    <property type="entry name" value="Isocitrate/Isopropylmalate dehydrogenase-like"/>
    <property type="match status" value="1"/>
</dbReference>
<dbReference type="HOGENOM" id="CLU_114011_0_0_1"/>
<dbReference type="eggNOG" id="ENOG502S0SC">
    <property type="taxonomic scope" value="Eukaryota"/>
</dbReference>
<dbReference type="GeneID" id="19324732"/>
<keyword evidence="1" id="KW-0479">Metal-binding</keyword>
<dbReference type="Gene3D" id="3.40.718.10">
    <property type="entry name" value="Isopropylmalate Dehydrogenase"/>
    <property type="match status" value="1"/>
</dbReference>
<dbReference type="KEGG" id="tmn:UCRPA7_4296"/>
<organism evidence="4 5">
    <name type="scientific">Phaeoacremonium minimum (strain UCR-PA7)</name>
    <name type="common">Esca disease fungus</name>
    <name type="synonym">Togninia minima</name>
    <dbReference type="NCBI Taxonomy" id="1286976"/>
    <lineage>
        <taxon>Eukaryota</taxon>
        <taxon>Fungi</taxon>
        <taxon>Dikarya</taxon>
        <taxon>Ascomycota</taxon>
        <taxon>Pezizomycotina</taxon>
        <taxon>Sordariomycetes</taxon>
        <taxon>Sordariomycetidae</taxon>
        <taxon>Togniniales</taxon>
        <taxon>Togniniaceae</taxon>
        <taxon>Phaeoacremonium</taxon>
    </lineage>
</organism>
<keyword evidence="3" id="KW-0520">NAD</keyword>
<keyword evidence="5" id="KW-1185">Reference proteome</keyword>
<reference evidence="5" key="1">
    <citation type="journal article" date="2013" name="Genome Announc.">
        <title>Draft genome sequence of the ascomycete Phaeoacremonium aleophilum strain UCR-PA7, a causal agent of the esca disease complex in grapevines.</title>
        <authorList>
            <person name="Blanco-Ulate B."/>
            <person name="Rolshausen P."/>
            <person name="Cantu D."/>
        </authorList>
    </citation>
    <scope>NUCLEOTIDE SEQUENCE [LARGE SCALE GENOMIC DNA]</scope>
    <source>
        <strain evidence="5">UCR-PA7</strain>
    </source>
</reference>
<dbReference type="AlphaFoldDB" id="R8BLN7"/>
<sequence>MPAAVGACQHAAPRRPRIAVTLGDPSGIGPELAAKLLSNPANLQRADIVLLADNTELQSAIQDAGNVQIAVSSGRAGPQGIQVLDDSSVSQYPSTRGEVSKASGARCIHQLKRALKLVQAGEIDGIVFAPLNKSSLKLAGMTEEDELRWFAKQLDFKGTTSEINIAGPLWTGRVTSHIGLEEVAERITKESTLKAIELLQRLRYECYLLITLIHYQES</sequence>
<dbReference type="Pfam" id="PF04166">
    <property type="entry name" value="PdxA"/>
    <property type="match status" value="1"/>
</dbReference>
<gene>
    <name evidence="4" type="ORF">UCRPA7_4296</name>
</gene>
<dbReference type="EMBL" id="KB933101">
    <property type="protein sequence ID" value="EOO00190.1"/>
    <property type="molecule type" value="Genomic_DNA"/>
</dbReference>
<dbReference type="Proteomes" id="UP000014074">
    <property type="component" value="Unassembled WGS sequence"/>
</dbReference>
<keyword evidence="2" id="KW-0560">Oxidoreductase</keyword>
<dbReference type="OrthoDB" id="74991at2759"/>
<dbReference type="GO" id="GO:0016491">
    <property type="term" value="F:oxidoreductase activity"/>
    <property type="evidence" value="ECO:0007669"/>
    <property type="project" value="UniProtKB-KW"/>
</dbReference>
<dbReference type="InterPro" id="IPR005255">
    <property type="entry name" value="PdxA_fam"/>
</dbReference>
<name>R8BLN7_PHAM7</name>
<evidence type="ECO:0000313" key="5">
    <source>
        <dbReference type="Proteomes" id="UP000014074"/>
    </source>
</evidence>